<dbReference type="Gene3D" id="2.40.70.10">
    <property type="entry name" value="Acid Proteases"/>
    <property type="match status" value="1"/>
</dbReference>
<dbReference type="SUPFAM" id="SSF50630">
    <property type="entry name" value="Acid proteases"/>
    <property type="match status" value="1"/>
</dbReference>
<accession>A0A699K1Y2</accession>
<dbReference type="AlphaFoldDB" id="A0A699K1Y2"/>
<evidence type="ECO:0000313" key="1">
    <source>
        <dbReference type="EMBL" id="GFA67161.1"/>
    </source>
</evidence>
<protein>
    <recommendedName>
        <fullName evidence="2">Reverse transcriptase domain-containing protein</fullName>
    </recommendedName>
</protein>
<name>A0A699K1Y2_TANCI</name>
<comment type="caution">
    <text evidence="1">The sequence shown here is derived from an EMBL/GenBank/DDBJ whole genome shotgun (WGS) entry which is preliminary data.</text>
</comment>
<dbReference type="PANTHER" id="PTHR33067:SF9">
    <property type="entry name" value="RNA-DIRECTED DNA POLYMERASE"/>
    <property type="match status" value="1"/>
</dbReference>
<dbReference type="PANTHER" id="PTHR33067">
    <property type="entry name" value="RNA-DIRECTED DNA POLYMERASE-RELATED"/>
    <property type="match status" value="1"/>
</dbReference>
<proteinExistence type="predicted"/>
<dbReference type="EMBL" id="BKCJ010466070">
    <property type="protein sequence ID" value="GFA67161.1"/>
    <property type="molecule type" value="Genomic_DNA"/>
</dbReference>
<gene>
    <name evidence="1" type="ORF">Tci_639133</name>
</gene>
<feature type="non-terminal residue" evidence="1">
    <location>
        <position position="347"/>
    </location>
</feature>
<sequence>MDTLCLVSKYLNSIEDLLDDGDSLEARMLMIGKKVHVEVHGFTFLVDFVVIGYANDGEPSVIFGRDFLVTSKRRVDIRIGEMHIDLTMLEEMKAIDVLLDALVKNLEENLEEVGSYNGDLVKMDKASHNKNHNVNKLTPPPQIKIKEIPSNSAIAPPSPIYHPLTQKQKEKVNEALDRKYKKLEESKPILEVLENYMTYRKKLAEVLMGRARLSRDDYGEEAKMRIVELGLPKKMCDPGNFVLLMKVNKTVKMSSLADTGVSVSVLPYCLFKNHGLGDPKTYNSNLTMAENTQAKAIGEFKNVRIQIGYQAYLVNFLILDIPVDKGLPLLLGPPFLRSCGVDINMGV</sequence>
<dbReference type="InterPro" id="IPR021109">
    <property type="entry name" value="Peptidase_aspartic_dom_sf"/>
</dbReference>
<organism evidence="1">
    <name type="scientific">Tanacetum cinerariifolium</name>
    <name type="common">Dalmatian daisy</name>
    <name type="synonym">Chrysanthemum cinerariifolium</name>
    <dbReference type="NCBI Taxonomy" id="118510"/>
    <lineage>
        <taxon>Eukaryota</taxon>
        <taxon>Viridiplantae</taxon>
        <taxon>Streptophyta</taxon>
        <taxon>Embryophyta</taxon>
        <taxon>Tracheophyta</taxon>
        <taxon>Spermatophyta</taxon>
        <taxon>Magnoliopsida</taxon>
        <taxon>eudicotyledons</taxon>
        <taxon>Gunneridae</taxon>
        <taxon>Pentapetalae</taxon>
        <taxon>asterids</taxon>
        <taxon>campanulids</taxon>
        <taxon>Asterales</taxon>
        <taxon>Asteraceae</taxon>
        <taxon>Asteroideae</taxon>
        <taxon>Anthemideae</taxon>
        <taxon>Anthemidinae</taxon>
        <taxon>Tanacetum</taxon>
    </lineage>
</organism>
<evidence type="ECO:0008006" key="2">
    <source>
        <dbReference type="Google" id="ProtNLM"/>
    </source>
</evidence>
<reference evidence="1" key="1">
    <citation type="journal article" date="2019" name="Sci. Rep.">
        <title>Draft genome of Tanacetum cinerariifolium, the natural source of mosquito coil.</title>
        <authorList>
            <person name="Yamashiro T."/>
            <person name="Shiraishi A."/>
            <person name="Satake H."/>
            <person name="Nakayama K."/>
        </authorList>
    </citation>
    <scope>NUCLEOTIDE SEQUENCE</scope>
</reference>